<evidence type="ECO:0000256" key="2">
    <source>
        <dbReference type="ARBA" id="ARBA00023043"/>
    </source>
</evidence>
<evidence type="ECO:0000256" key="3">
    <source>
        <dbReference type="PROSITE-ProRule" id="PRU00023"/>
    </source>
</evidence>
<dbReference type="PANTHER" id="PTHR24171">
    <property type="entry name" value="ANKYRIN REPEAT DOMAIN-CONTAINING PROTEIN 39-RELATED"/>
    <property type="match status" value="1"/>
</dbReference>
<evidence type="ECO:0000313" key="6">
    <source>
        <dbReference type="Proteomes" id="UP000236333"/>
    </source>
</evidence>
<dbReference type="PROSITE" id="PS50297">
    <property type="entry name" value="ANK_REP_REGION"/>
    <property type="match status" value="2"/>
</dbReference>
<proteinExistence type="predicted"/>
<dbReference type="SMART" id="SM00248">
    <property type="entry name" value="ANK"/>
    <property type="match status" value="2"/>
</dbReference>
<comment type="caution">
    <text evidence="5">The sequence shown here is derived from an EMBL/GenBank/DDBJ whole genome shotgun (WGS) entry which is preliminary data.</text>
</comment>
<keyword evidence="2 3" id="KW-0040">ANK repeat</keyword>
<keyword evidence="6" id="KW-1185">Reference proteome</keyword>
<dbReference type="EMBL" id="PGGS01002950">
    <property type="protein sequence ID" value="PNG99422.1"/>
    <property type="molecule type" value="Genomic_DNA"/>
</dbReference>
<dbReference type="InterPro" id="IPR036770">
    <property type="entry name" value="Ankyrin_rpt-contain_sf"/>
</dbReference>
<dbReference type="Gene3D" id="1.25.40.20">
    <property type="entry name" value="Ankyrin repeat-containing domain"/>
    <property type="match status" value="1"/>
</dbReference>
<feature type="repeat" description="ANK" evidence="3">
    <location>
        <begin position="124"/>
        <end position="156"/>
    </location>
</feature>
<protein>
    <submittedName>
        <fullName evidence="5">Cortactin-binding protein 2</fullName>
    </submittedName>
</protein>
<feature type="region of interest" description="Disordered" evidence="4">
    <location>
        <begin position="73"/>
        <end position="92"/>
    </location>
</feature>
<evidence type="ECO:0000313" key="5">
    <source>
        <dbReference type="EMBL" id="PNG99422.1"/>
    </source>
</evidence>
<keyword evidence="1" id="KW-0677">Repeat</keyword>
<dbReference type="PROSITE" id="PS50088">
    <property type="entry name" value="ANK_REPEAT"/>
    <property type="match status" value="2"/>
</dbReference>
<name>A0A2J7ZGM7_9CHLO</name>
<evidence type="ECO:0000256" key="1">
    <source>
        <dbReference type="ARBA" id="ARBA00022737"/>
    </source>
</evidence>
<sequence>MPSMLAPRSIGFACSAERSRVLARPYPSSATKGMIAQFASPSVARLVTSRAGAAGIAARRIAAGAAAVAAGWADEDSNKGETSHKSLDDKGGATALRTASQRGHMAVVEALLAAGAGVGAEVEYGSTFLHEACKSGNAVAVEVLLRAGVDKEARNK</sequence>
<feature type="non-terminal residue" evidence="5">
    <location>
        <position position="156"/>
    </location>
</feature>
<accession>A0A2J7ZGM7</accession>
<dbReference type="InterPro" id="IPR002110">
    <property type="entry name" value="Ankyrin_rpt"/>
</dbReference>
<feature type="repeat" description="ANK" evidence="3">
    <location>
        <begin position="91"/>
        <end position="123"/>
    </location>
</feature>
<evidence type="ECO:0000256" key="4">
    <source>
        <dbReference type="SAM" id="MobiDB-lite"/>
    </source>
</evidence>
<feature type="compositionally biased region" description="Basic and acidic residues" evidence="4">
    <location>
        <begin position="76"/>
        <end position="91"/>
    </location>
</feature>
<reference evidence="5 6" key="1">
    <citation type="journal article" date="2017" name="Mol. Biol. Evol.">
        <title>The 4-celled Tetrabaena socialis nuclear genome reveals the essential components for genetic control of cell number at the origin of multicellularity in the volvocine lineage.</title>
        <authorList>
            <person name="Featherston J."/>
            <person name="Arakaki Y."/>
            <person name="Hanschen E.R."/>
            <person name="Ferris P.J."/>
            <person name="Michod R.E."/>
            <person name="Olson B.J.S.C."/>
            <person name="Nozaki H."/>
            <person name="Durand P.M."/>
        </authorList>
    </citation>
    <scope>NUCLEOTIDE SEQUENCE [LARGE SCALE GENOMIC DNA]</scope>
    <source>
        <strain evidence="5 6">NIES-571</strain>
    </source>
</reference>
<organism evidence="5 6">
    <name type="scientific">Tetrabaena socialis</name>
    <dbReference type="NCBI Taxonomy" id="47790"/>
    <lineage>
        <taxon>Eukaryota</taxon>
        <taxon>Viridiplantae</taxon>
        <taxon>Chlorophyta</taxon>
        <taxon>core chlorophytes</taxon>
        <taxon>Chlorophyceae</taxon>
        <taxon>CS clade</taxon>
        <taxon>Chlamydomonadales</taxon>
        <taxon>Tetrabaenaceae</taxon>
        <taxon>Tetrabaena</taxon>
    </lineage>
</organism>
<dbReference type="Pfam" id="PF12796">
    <property type="entry name" value="Ank_2"/>
    <property type="match status" value="1"/>
</dbReference>
<dbReference type="SUPFAM" id="SSF48403">
    <property type="entry name" value="Ankyrin repeat"/>
    <property type="match status" value="1"/>
</dbReference>
<dbReference type="AlphaFoldDB" id="A0A2J7ZGM7"/>
<gene>
    <name evidence="5" type="ORF">TSOC_014800</name>
</gene>
<dbReference type="Proteomes" id="UP000236333">
    <property type="component" value="Unassembled WGS sequence"/>
</dbReference>